<dbReference type="AlphaFoldDB" id="K9WPR9"/>
<dbReference type="KEGG" id="mic:Mic7113_6192"/>
<proteinExistence type="predicted"/>
<sequence>MGVGDYPWVPQKVKIPITHRVAIITQIFVL</sequence>
<evidence type="ECO:0000313" key="2">
    <source>
        <dbReference type="Proteomes" id="UP000010471"/>
    </source>
</evidence>
<organism evidence="1 2">
    <name type="scientific">Allocoleopsis franciscana PCC 7113</name>
    <dbReference type="NCBI Taxonomy" id="1173027"/>
    <lineage>
        <taxon>Bacteria</taxon>
        <taxon>Bacillati</taxon>
        <taxon>Cyanobacteriota</taxon>
        <taxon>Cyanophyceae</taxon>
        <taxon>Coleofasciculales</taxon>
        <taxon>Coleofasciculaceae</taxon>
        <taxon>Allocoleopsis</taxon>
        <taxon>Allocoleopsis franciscana</taxon>
    </lineage>
</organism>
<evidence type="ECO:0000313" key="1">
    <source>
        <dbReference type="EMBL" id="AFZ21784.1"/>
    </source>
</evidence>
<gene>
    <name evidence="1" type="ORF">Mic7113_6192</name>
</gene>
<dbReference type="EMBL" id="CP003630">
    <property type="protein sequence ID" value="AFZ21784.1"/>
    <property type="molecule type" value="Genomic_DNA"/>
</dbReference>
<dbReference type="Proteomes" id="UP000010471">
    <property type="component" value="Chromosome"/>
</dbReference>
<accession>K9WPR9</accession>
<protein>
    <submittedName>
        <fullName evidence="1">Uncharacterized protein</fullName>
    </submittedName>
</protein>
<dbReference type="HOGENOM" id="CLU_3404373_0_0_3"/>
<keyword evidence="2" id="KW-1185">Reference proteome</keyword>
<reference evidence="1 2" key="1">
    <citation type="submission" date="2012-06" db="EMBL/GenBank/DDBJ databases">
        <title>Finished chromosome of genome of Microcoleus sp. PCC 7113.</title>
        <authorList>
            <consortium name="US DOE Joint Genome Institute"/>
            <person name="Gugger M."/>
            <person name="Coursin T."/>
            <person name="Rippka R."/>
            <person name="Tandeau De Marsac N."/>
            <person name="Huntemann M."/>
            <person name="Wei C.-L."/>
            <person name="Han J."/>
            <person name="Detter J.C."/>
            <person name="Han C."/>
            <person name="Tapia R."/>
            <person name="Chen A."/>
            <person name="Kyrpides N."/>
            <person name="Mavromatis K."/>
            <person name="Markowitz V."/>
            <person name="Szeto E."/>
            <person name="Ivanova N."/>
            <person name="Pagani I."/>
            <person name="Pati A."/>
            <person name="Goodwin L."/>
            <person name="Nordberg H.P."/>
            <person name="Cantor M.N."/>
            <person name="Hua S.X."/>
            <person name="Woyke T."/>
            <person name="Kerfeld C.A."/>
        </authorList>
    </citation>
    <scope>NUCLEOTIDE SEQUENCE [LARGE SCALE GENOMIC DNA]</scope>
    <source>
        <strain evidence="1 2">PCC 7113</strain>
    </source>
</reference>
<name>K9WPR9_9CYAN</name>